<feature type="transmembrane region" description="Helical" evidence="10">
    <location>
        <begin position="514"/>
        <end position="533"/>
    </location>
</feature>
<dbReference type="EMBL" id="JNBR01000514">
    <property type="protein sequence ID" value="OQR91613.1"/>
    <property type="molecule type" value="Genomic_DNA"/>
</dbReference>
<dbReference type="OrthoDB" id="10255969at2759"/>
<dbReference type="STRING" id="1202772.A0A1V9Z0Z1"/>
<dbReference type="GO" id="GO:0016887">
    <property type="term" value="F:ATP hydrolysis activity"/>
    <property type="evidence" value="ECO:0007669"/>
    <property type="project" value="InterPro"/>
</dbReference>
<dbReference type="InterPro" id="IPR003439">
    <property type="entry name" value="ABC_transporter-like_ATP-bd"/>
</dbReference>
<feature type="transmembrane region" description="Helical" evidence="10">
    <location>
        <begin position="580"/>
        <end position="603"/>
    </location>
</feature>
<keyword evidence="13" id="KW-1185">Reference proteome</keyword>
<keyword evidence="3" id="KW-0813">Transport</keyword>
<feature type="transmembrane region" description="Helical" evidence="10">
    <location>
        <begin position="483"/>
        <end position="507"/>
    </location>
</feature>
<evidence type="ECO:0000313" key="13">
    <source>
        <dbReference type="Proteomes" id="UP000243579"/>
    </source>
</evidence>
<keyword evidence="4 10" id="KW-0812">Transmembrane</keyword>
<evidence type="ECO:0000256" key="7">
    <source>
        <dbReference type="ARBA" id="ARBA00022840"/>
    </source>
</evidence>
<evidence type="ECO:0000313" key="12">
    <source>
        <dbReference type="EMBL" id="OQR91613.1"/>
    </source>
</evidence>
<feature type="transmembrane region" description="Helical" evidence="10">
    <location>
        <begin position="1350"/>
        <end position="1372"/>
    </location>
</feature>
<feature type="transmembrane region" description="Helical" evidence="10">
    <location>
        <begin position="28"/>
        <end position="47"/>
    </location>
</feature>
<evidence type="ECO:0000256" key="10">
    <source>
        <dbReference type="SAM" id="Phobius"/>
    </source>
</evidence>
<dbReference type="InterPro" id="IPR027417">
    <property type="entry name" value="P-loop_NTPase"/>
</dbReference>
<name>A0A1V9Z0Z1_ACHHY</name>
<protein>
    <submittedName>
        <fullName evidence="12">ATP-binding Cassette (ABC) Superfamily</fullName>
    </submittedName>
</protein>
<gene>
    <name evidence="12" type="ORF">ACHHYP_04534</name>
</gene>
<dbReference type="GO" id="GO:0005524">
    <property type="term" value="F:ATP binding"/>
    <property type="evidence" value="ECO:0007669"/>
    <property type="project" value="UniProtKB-KW"/>
</dbReference>
<dbReference type="InterPro" id="IPR017871">
    <property type="entry name" value="ABC_transporter-like_CS"/>
</dbReference>
<proteinExistence type="inferred from homology"/>
<dbReference type="GO" id="GO:0140359">
    <property type="term" value="F:ABC-type transporter activity"/>
    <property type="evidence" value="ECO:0007669"/>
    <property type="project" value="InterPro"/>
</dbReference>
<evidence type="ECO:0000256" key="3">
    <source>
        <dbReference type="ARBA" id="ARBA00022448"/>
    </source>
</evidence>
<dbReference type="Proteomes" id="UP000243579">
    <property type="component" value="Unassembled WGS sequence"/>
</dbReference>
<dbReference type="InterPro" id="IPR026082">
    <property type="entry name" value="ABCA"/>
</dbReference>
<dbReference type="InterPro" id="IPR003593">
    <property type="entry name" value="AAA+_ATPase"/>
</dbReference>
<dbReference type="PANTHER" id="PTHR19229:SF36">
    <property type="entry name" value="ATP-BINDING CASSETTE SUB-FAMILY A MEMBER 2"/>
    <property type="match status" value="1"/>
</dbReference>
<dbReference type="GO" id="GO:0005319">
    <property type="term" value="F:lipid transporter activity"/>
    <property type="evidence" value="ECO:0007669"/>
    <property type="project" value="TreeGrafter"/>
</dbReference>
<dbReference type="Pfam" id="PF00005">
    <property type="entry name" value="ABC_tran"/>
    <property type="match status" value="2"/>
</dbReference>
<dbReference type="CDD" id="cd03263">
    <property type="entry name" value="ABC_subfamily_A"/>
    <property type="match status" value="2"/>
</dbReference>
<feature type="transmembrane region" description="Helical" evidence="10">
    <location>
        <begin position="1428"/>
        <end position="1449"/>
    </location>
</feature>
<evidence type="ECO:0000256" key="2">
    <source>
        <dbReference type="ARBA" id="ARBA00008869"/>
    </source>
</evidence>
<keyword evidence="5" id="KW-0677">Repeat</keyword>
<feature type="transmembrane region" description="Helical" evidence="10">
    <location>
        <begin position="1316"/>
        <end position="1338"/>
    </location>
</feature>
<dbReference type="FunFam" id="3.40.50.300:FF:000335">
    <property type="entry name" value="ATP binding cassette subfamily A member 5"/>
    <property type="match status" value="1"/>
</dbReference>
<feature type="transmembrane region" description="Helical" evidence="10">
    <location>
        <begin position="1282"/>
        <end position="1304"/>
    </location>
</feature>
<keyword evidence="7 12" id="KW-0067">ATP-binding</keyword>
<keyword evidence="8 10" id="KW-1133">Transmembrane helix</keyword>
<evidence type="ECO:0000259" key="11">
    <source>
        <dbReference type="PROSITE" id="PS50893"/>
    </source>
</evidence>
<dbReference type="SMART" id="SM00382">
    <property type="entry name" value="AAA"/>
    <property type="match status" value="2"/>
</dbReference>
<dbReference type="Pfam" id="PF12698">
    <property type="entry name" value="ABC2_membrane_3"/>
    <property type="match status" value="2"/>
</dbReference>
<keyword evidence="9 10" id="KW-0472">Membrane</keyword>
<feature type="transmembrane region" description="Helical" evidence="10">
    <location>
        <begin position="1030"/>
        <end position="1049"/>
    </location>
</feature>
<comment type="subcellular location">
    <subcellularLocation>
        <location evidence="1">Membrane</location>
        <topology evidence="1">Multi-pass membrane protein</topology>
    </subcellularLocation>
</comment>
<feature type="domain" description="ABC transporter" evidence="11">
    <location>
        <begin position="1492"/>
        <end position="1725"/>
    </location>
</feature>
<dbReference type="SUPFAM" id="SSF52540">
    <property type="entry name" value="P-loop containing nucleoside triphosphate hydrolases"/>
    <property type="match status" value="2"/>
</dbReference>
<evidence type="ECO:0000256" key="6">
    <source>
        <dbReference type="ARBA" id="ARBA00022741"/>
    </source>
</evidence>
<accession>A0A1V9Z0Z1</accession>
<feature type="transmembrane region" description="Helical" evidence="10">
    <location>
        <begin position="407"/>
        <end position="428"/>
    </location>
</feature>
<feature type="domain" description="ABC transporter" evidence="11">
    <location>
        <begin position="663"/>
        <end position="894"/>
    </location>
</feature>
<evidence type="ECO:0000256" key="9">
    <source>
        <dbReference type="ARBA" id="ARBA00023136"/>
    </source>
</evidence>
<feature type="transmembrane region" description="Helical" evidence="10">
    <location>
        <begin position="1384"/>
        <end position="1408"/>
    </location>
</feature>
<dbReference type="PANTHER" id="PTHR19229">
    <property type="entry name" value="ATP-BINDING CASSETTE TRANSPORTER SUBFAMILY A ABCA"/>
    <property type="match status" value="1"/>
</dbReference>
<feature type="transmembrane region" description="Helical" evidence="10">
    <location>
        <begin position="1224"/>
        <end position="1248"/>
    </location>
</feature>
<comment type="similarity">
    <text evidence="2">Belongs to the ABC transporter superfamily. ABCA family.</text>
</comment>
<evidence type="ECO:0000256" key="8">
    <source>
        <dbReference type="ARBA" id="ARBA00022989"/>
    </source>
</evidence>
<reference evidence="12 13" key="1">
    <citation type="journal article" date="2014" name="Genome Biol. Evol.">
        <title>The secreted proteins of Achlya hypogyna and Thraustotheca clavata identify the ancestral oomycete secretome and reveal gene acquisitions by horizontal gene transfer.</title>
        <authorList>
            <person name="Misner I."/>
            <person name="Blouin N."/>
            <person name="Leonard G."/>
            <person name="Richards T.A."/>
            <person name="Lane C.E."/>
        </authorList>
    </citation>
    <scope>NUCLEOTIDE SEQUENCE [LARGE SCALE GENOMIC DNA]</scope>
    <source>
        <strain evidence="12 13">ATCC 48635</strain>
    </source>
</reference>
<feature type="transmembrane region" description="Helical" evidence="10">
    <location>
        <begin position="449"/>
        <end position="471"/>
    </location>
</feature>
<evidence type="ECO:0000256" key="4">
    <source>
        <dbReference type="ARBA" id="ARBA00022692"/>
    </source>
</evidence>
<dbReference type="Gene3D" id="3.40.50.300">
    <property type="entry name" value="P-loop containing nucleotide triphosphate hydrolases"/>
    <property type="match status" value="2"/>
</dbReference>
<dbReference type="InterPro" id="IPR013525">
    <property type="entry name" value="ABC2_TM"/>
</dbReference>
<dbReference type="GO" id="GO:0016020">
    <property type="term" value="C:membrane"/>
    <property type="evidence" value="ECO:0007669"/>
    <property type="project" value="UniProtKB-SubCell"/>
</dbReference>
<keyword evidence="6" id="KW-0547">Nucleotide-binding</keyword>
<evidence type="ECO:0000256" key="5">
    <source>
        <dbReference type="ARBA" id="ARBA00022737"/>
    </source>
</evidence>
<evidence type="ECO:0000256" key="1">
    <source>
        <dbReference type="ARBA" id="ARBA00004141"/>
    </source>
</evidence>
<comment type="caution">
    <text evidence="12">The sequence shown here is derived from an EMBL/GenBank/DDBJ whole genome shotgun (WGS) entry which is preliminary data.</text>
</comment>
<sequence>MAQITTPPRHHVRTLLWKNALLKRRQPLRLLFEVFFPVAFIVVLGILKRQAADIDVPAGWSDNMESTFASTKSTAPTYSLYDGYPANGSKPPKFAATEATMTGLLLRMSLMSYAEGRRLNELSPSDQHQCMEQLLFLGAVSLTPTSPHAVPPACQGKVVPYKLAIVPDTAYTREYFAAAVGAWYPRLPLTANSSGLTVPSFLDAVVFYPDEATLESYISGGTYGQDLAHPKIFGAIVFEKTPRAGSVGSIAYALRLNTTSDDVPSTNGATVNRRQKALVATDYVAYARKGFQTLQTLVTRFAACVPSWDGQTPGNCTVGGSAAAASDALDARLLTQVVNDDTLVRAVAAYNTAVGAAVNLGALPPATMALLLPPLRQAPQAYYGGLVLPYPIAAYTASPFFATAGGYFAFVFVVSYVQLVTGIVVALVKEKETKAREMMKVLGVADGAIFASWYLTYGAIVAVAAGLQTLAASQMLFPHAAAGVLYIFFGLFGLAVVAFGFFVSTFFSRPRTAAFVAIVAFLLLFLISEAFSTTASTGAKAWGCLAPPIAMAFGIATLADSEVTSTGVSFATVGAEINGFALRTSLIMLAVDVVLFTLLGMYFEKVVPKDYGVPEPWHFPVSRFWRRPATGLALLADTDPNAYATVEAVGVDLQAQEASGDALQIQRLRKTFVGDDGVEKVAVAGLSLTLYKDQITCLLGHNGAGKTTLISMLTGMLPATAGDATLLRGLSLRRDMQTIRQSIGMCPQHDVLYDDLTVLEHLHFYGRIKGVVAGDIDAKIADVGLTEKRHARAKELSGGMKRKLSLAIAFLGDSQIVFLDEPTSGMDPYSRRASWETMLNHRQGRIIVLTTHSMDEADILGDRIAILAGGSLRCAGSALFLKSKFGAGYNLALVTAPDANLGALSTVVATAVPQAKVISNVGTEVVFQLPLDASPVFPALFATLDTDAARLGVVSYGISVTTLEEVFLTVAEQAADDDGDDGGSVPSAAAATPTFKVLDQPPLPPLARFLSHFRALWRKRFLNAKRDRKIVVFATLWPAVYIAIGMIILKTSATTKDAPSLELSTAQLPLGTATPMPFTCTADSWCTGIADGLVDATVESVPLRRWPTPTPTVFGISYTVNATDTTGLCLGMAQTSYELGVGNVTLASRDARFGSAVVFASAADRVVGYNLLVNTTARHAAPVYKALLDAAVVRTVTGNAAAAPTVRSHPLPLTQASRLLSTTILSFTATSFIVVAIAYFSASIVPFLVQERHERTNAKHLQLVSGVSLPAFWAANLAWDVLLYLCPASLALVAIQAFGISPYTGVDCSACAANPFAAVVVLFVLCGVAVVGFCYVVSFLCKEPAEAQSYIVSCNIYLGVYLLLVSTILSLIPSTQSVNDVLVFIFRVSPLFALGDGLYSLSVSAIRNQFTGDAGDSAFATTNAGYDVLYLALEAVAYPLAAVAIDYMLSFPSVRARWTKVPRAADEAAYIVDHDVDAEAARVLGGDSTDIVALRALRKVYPGGKVAVAGLSLGLEQGDCFGFLGINGAGKTTTMKMLTGDVLPTMGSATLGGLDILRQQLAVRRLVGYCPQFDALFDLLSVREHLELYAALKGVPAVRVPEVVDEKLTQLSLVPYATKLAKTLSGGNKRKLSVAIALIGAPPLLFLDEPTTGMDPVSRRYLWNVIANLSTRSKEATIFLTTHSMEECEALCNRVGIMVGGRLRCLGSIQHLKSRFGEGLLLHIKLAPVTADDVDDLADSGAAPVGRHELAALCVEWGRPERVHLVRHDHPTGYALADALDKLDSVPRRDLASWWRREDQYDACLAGLHEAFGADAVTIVERHLDVLRVKITDAASLGGVFAAIEERKARLRIQEYTVSQTTLEQIFNGFASTQTQETGVARGVQVARTVA</sequence>
<dbReference type="PROSITE" id="PS00211">
    <property type="entry name" value="ABC_TRANSPORTER_1"/>
    <property type="match status" value="2"/>
</dbReference>
<dbReference type="FunFam" id="3.40.50.300:FF:000298">
    <property type="entry name" value="ATP-binding cassette sub-family A member 12"/>
    <property type="match status" value="1"/>
</dbReference>
<dbReference type="PROSITE" id="PS50893">
    <property type="entry name" value="ABC_TRANSPORTER_2"/>
    <property type="match status" value="2"/>
</dbReference>
<organism evidence="12 13">
    <name type="scientific">Achlya hypogyna</name>
    <name type="common">Oomycete</name>
    <name type="synonym">Protoachlya hypogyna</name>
    <dbReference type="NCBI Taxonomy" id="1202772"/>
    <lineage>
        <taxon>Eukaryota</taxon>
        <taxon>Sar</taxon>
        <taxon>Stramenopiles</taxon>
        <taxon>Oomycota</taxon>
        <taxon>Saprolegniomycetes</taxon>
        <taxon>Saprolegniales</taxon>
        <taxon>Achlyaceae</taxon>
        <taxon>Achlya</taxon>
    </lineage>
</organism>